<sequence>MISTQLGRSYKTKSRFVEVRNSHSITSSSLPNFFPDTLLLSLRLHFPSPSPFSSSSSSSSSSPHHRRGTFSEWPGSSWRLRQSLVQLRPQNA</sequence>
<dbReference type="Proteomes" id="UP001141552">
    <property type="component" value="Unassembled WGS sequence"/>
</dbReference>
<protein>
    <submittedName>
        <fullName evidence="2">Uncharacterized protein</fullName>
    </submittedName>
</protein>
<reference evidence="2" key="2">
    <citation type="journal article" date="2023" name="Plants (Basel)">
        <title>Annotation of the Turnera subulata (Passifloraceae) Draft Genome Reveals the S-Locus Evolved after the Divergence of Turneroideae from Passifloroideae in a Stepwise Manner.</title>
        <authorList>
            <person name="Henning P.M."/>
            <person name="Roalson E.H."/>
            <person name="Mir W."/>
            <person name="McCubbin A.G."/>
            <person name="Shore J.S."/>
        </authorList>
    </citation>
    <scope>NUCLEOTIDE SEQUENCE</scope>
    <source>
        <strain evidence="2">F60SS</strain>
    </source>
</reference>
<dbReference type="EMBL" id="JAKUCV010006848">
    <property type="protein sequence ID" value="KAJ4825637.1"/>
    <property type="molecule type" value="Genomic_DNA"/>
</dbReference>
<name>A0A9Q0F873_9ROSI</name>
<proteinExistence type="predicted"/>
<dbReference type="AlphaFoldDB" id="A0A9Q0F873"/>
<keyword evidence="3" id="KW-1185">Reference proteome</keyword>
<reference evidence="2" key="1">
    <citation type="submission" date="2022-02" db="EMBL/GenBank/DDBJ databases">
        <authorList>
            <person name="Henning P.M."/>
            <person name="McCubbin A.G."/>
            <person name="Shore J.S."/>
        </authorList>
    </citation>
    <scope>NUCLEOTIDE SEQUENCE</scope>
    <source>
        <strain evidence="2">F60SS</strain>
        <tissue evidence="2">Leaves</tissue>
    </source>
</reference>
<evidence type="ECO:0000313" key="2">
    <source>
        <dbReference type="EMBL" id="KAJ4825637.1"/>
    </source>
</evidence>
<comment type="caution">
    <text evidence="2">The sequence shown here is derived from an EMBL/GenBank/DDBJ whole genome shotgun (WGS) entry which is preliminary data.</text>
</comment>
<evidence type="ECO:0000313" key="3">
    <source>
        <dbReference type="Proteomes" id="UP001141552"/>
    </source>
</evidence>
<feature type="region of interest" description="Disordered" evidence="1">
    <location>
        <begin position="48"/>
        <end position="74"/>
    </location>
</feature>
<accession>A0A9Q0F873</accession>
<feature type="compositionally biased region" description="Low complexity" evidence="1">
    <location>
        <begin position="48"/>
        <end position="62"/>
    </location>
</feature>
<gene>
    <name evidence="2" type="ORF">Tsubulata_029061</name>
</gene>
<evidence type="ECO:0000256" key="1">
    <source>
        <dbReference type="SAM" id="MobiDB-lite"/>
    </source>
</evidence>
<organism evidence="2 3">
    <name type="scientific">Turnera subulata</name>
    <dbReference type="NCBI Taxonomy" id="218843"/>
    <lineage>
        <taxon>Eukaryota</taxon>
        <taxon>Viridiplantae</taxon>
        <taxon>Streptophyta</taxon>
        <taxon>Embryophyta</taxon>
        <taxon>Tracheophyta</taxon>
        <taxon>Spermatophyta</taxon>
        <taxon>Magnoliopsida</taxon>
        <taxon>eudicotyledons</taxon>
        <taxon>Gunneridae</taxon>
        <taxon>Pentapetalae</taxon>
        <taxon>rosids</taxon>
        <taxon>fabids</taxon>
        <taxon>Malpighiales</taxon>
        <taxon>Passifloraceae</taxon>
        <taxon>Turnera</taxon>
    </lineage>
</organism>